<evidence type="ECO:0000256" key="1">
    <source>
        <dbReference type="SAM" id="MobiDB-lite"/>
    </source>
</evidence>
<sequence length="128" mass="14773">MNKKAFQEQCIKGVAKELLDNSIYPTEDELRQAVEVYLKRVPNSFGKDDTYIIQILNRTWPSKEATDTKTVYAIAICQSFLMKVRTKESFLTLNSEEIVGSEERNESEESEEPEESEESENLKESEEP</sequence>
<dbReference type="AlphaFoldDB" id="A0A8H3XHW2"/>
<name>A0A8H3XHW2_GIGMA</name>
<protein>
    <submittedName>
        <fullName evidence="2">Uncharacterized protein</fullName>
    </submittedName>
</protein>
<accession>A0A8H3XHW2</accession>
<dbReference type="EMBL" id="WTPW01000941">
    <property type="protein sequence ID" value="KAF0468366.1"/>
    <property type="molecule type" value="Genomic_DNA"/>
</dbReference>
<comment type="caution">
    <text evidence="2">The sequence shown here is derived from an EMBL/GenBank/DDBJ whole genome shotgun (WGS) entry which is preliminary data.</text>
</comment>
<keyword evidence="3" id="KW-1185">Reference proteome</keyword>
<gene>
    <name evidence="2" type="ORF">F8M41_025823</name>
</gene>
<feature type="region of interest" description="Disordered" evidence="1">
    <location>
        <begin position="95"/>
        <end position="128"/>
    </location>
</feature>
<dbReference type="Proteomes" id="UP000439903">
    <property type="component" value="Unassembled WGS sequence"/>
</dbReference>
<evidence type="ECO:0000313" key="3">
    <source>
        <dbReference type="Proteomes" id="UP000439903"/>
    </source>
</evidence>
<evidence type="ECO:0000313" key="2">
    <source>
        <dbReference type="EMBL" id="KAF0468366.1"/>
    </source>
</evidence>
<reference evidence="2 3" key="1">
    <citation type="journal article" date="2019" name="Environ. Microbiol.">
        <title>At the nexus of three kingdoms: the genome of the mycorrhizal fungus Gigaspora margarita provides insights into plant, endobacterial and fungal interactions.</title>
        <authorList>
            <person name="Venice F."/>
            <person name="Ghignone S."/>
            <person name="Salvioli di Fossalunga A."/>
            <person name="Amselem J."/>
            <person name="Novero M."/>
            <person name="Xianan X."/>
            <person name="Sedzielewska Toro K."/>
            <person name="Morin E."/>
            <person name="Lipzen A."/>
            <person name="Grigoriev I.V."/>
            <person name="Henrissat B."/>
            <person name="Martin F.M."/>
            <person name="Bonfante P."/>
        </authorList>
    </citation>
    <scope>NUCLEOTIDE SEQUENCE [LARGE SCALE GENOMIC DNA]</scope>
    <source>
        <strain evidence="2 3">BEG34</strain>
    </source>
</reference>
<proteinExistence type="predicted"/>
<feature type="compositionally biased region" description="Acidic residues" evidence="1">
    <location>
        <begin position="105"/>
        <end position="119"/>
    </location>
</feature>
<organism evidence="2 3">
    <name type="scientific">Gigaspora margarita</name>
    <dbReference type="NCBI Taxonomy" id="4874"/>
    <lineage>
        <taxon>Eukaryota</taxon>
        <taxon>Fungi</taxon>
        <taxon>Fungi incertae sedis</taxon>
        <taxon>Mucoromycota</taxon>
        <taxon>Glomeromycotina</taxon>
        <taxon>Glomeromycetes</taxon>
        <taxon>Diversisporales</taxon>
        <taxon>Gigasporaceae</taxon>
        <taxon>Gigaspora</taxon>
    </lineage>
</organism>